<name>A0A498JNH9_MALDO</name>
<dbReference type="AlphaFoldDB" id="A0A498JNH9"/>
<keyword evidence="6" id="KW-1185">Reference proteome</keyword>
<comment type="caution">
    <text evidence="5">The sequence shown here is derived from an EMBL/GenBank/DDBJ whole genome shotgun (WGS) entry which is preliminary data.</text>
</comment>
<keyword evidence="1 3" id="KW-0479">Metal-binding</keyword>
<dbReference type="InterPro" id="IPR050231">
    <property type="entry name" value="Iron_ascorbate_oxido_reductase"/>
</dbReference>
<proteinExistence type="inferred from homology"/>
<dbReference type="Proteomes" id="UP000290289">
    <property type="component" value="Chromosome 6"/>
</dbReference>
<evidence type="ECO:0000256" key="3">
    <source>
        <dbReference type="RuleBase" id="RU003682"/>
    </source>
</evidence>
<evidence type="ECO:0000256" key="1">
    <source>
        <dbReference type="ARBA" id="ARBA00022723"/>
    </source>
</evidence>
<dbReference type="STRING" id="3750.A0A498JNH9"/>
<organism evidence="5 6">
    <name type="scientific">Malus domestica</name>
    <name type="common">Apple</name>
    <name type="synonym">Pyrus malus</name>
    <dbReference type="NCBI Taxonomy" id="3750"/>
    <lineage>
        <taxon>Eukaryota</taxon>
        <taxon>Viridiplantae</taxon>
        <taxon>Streptophyta</taxon>
        <taxon>Embryophyta</taxon>
        <taxon>Tracheophyta</taxon>
        <taxon>Spermatophyta</taxon>
        <taxon>Magnoliopsida</taxon>
        <taxon>eudicotyledons</taxon>
        <taxon>Gunneridae</taxon>
        <taxon>Pentapetalae</taxon>
        <taxon>rosids</taxon>
        <taxon>fabids</taxon>
        <taxon>Rosales</taxon>
        <taxon>Rosaceae</taxon>
        <taxon>Amygdaloideae</taxon>
        <taxon>Maleae</taxon>
        <taxon>Malus</taxon>
    </lineage>
</organism>
<evidence type="ECO:0000313" key="5">
    <source>
        <dbReference type="EMBL" id="RXH97100.1"/>
    </source>
</evidence>
<dbReference type="InterPro" id="IPR026992">
    <property type="entry name" value="DIOX_N"/>
</dbReference>
<dbReference type="Pfam" id="PF03171">
    <property type="entry name" value="2OG-FeII_Oxy"/>
    <property type="match status" value="1"/>
</dbReference>
<dbReference type="SUPFAM" id="SSF51197">
    <property type="entry name" value="Clavaminate synthase-like"/>
    <property type="match status" value="1"/>
</dbReference>
<evidence type="ECO:0000256" key="2">
    <source>
        <dbReference type="ARBA" id="ARBA00023004"/>
    </source>
</evidence>
<dbReference type="PANTHER" id="PTHR47990">
    <property type="entry name" value="2-OXOGLUTARATE (2OG) AND FE(II)-DEPENDENT OXYGENASE SUPERFAMILY PROTEIN-RELATED"/>
    <property type="match status" value="1"/>
</dbReference>
<protein>
    <recommendedName>
        <fullName evidence="4">Fe2OG dioxygenase domain-containing protein</fullName>
    </recommendedName>
</protein>
<reference evidence="5 6" key="1">
    <citation type="submission" date="2018-10" db="EMBL/GenBank/DDBJ databases">
        <title>A high-quality apple genome assembly.</title>
        <authorList>
            <person name="Hu J."/>
        </authorList>
    </citation>
    <scope>NUCLEOTIDE SEQUENCE [LARGE SCALE GENOMIC DNA]</scope>
    <source>
        <strain evidence="6">cv. HFTH1</strain>
        <tissue evidence="5">Young leaf</tissue>
    </source>
</reference>
<evidence type="ECO:0000259" key="4">
    <source>
        <dbReference type="PROSITE" id="PS51471"/>
    </source>
</evidence>
<keyword evidence="3" id="KW-0560">Oxidoreductase</keyword>
<dbReference type="InterPro" id="IPR005123">
    <property type="entry name" value="Oxoglu/Fe-dep_dioxygenase_dom"/>
</dbReference>
<feature type="domain" description="Fe2OG dioxygenase" evidence="4">
    <location>
        <begin position="159"/>
        <end position="262"/>
    </location>
</feature>
<accession>A0A498JNH9</accession>
<keyword evidence="2 3" id="KW-0408">Iron</keyword>
<dbReference type="InterPro" id="IPR027443">
    <property type="entry name" value="IPNS-like_sf"/>
</dbReference>
<dbReference type="PROSITE" id="PS51471">
    <property type="entry name" value="FE2OG_OXY"/>
    <property type="match status" value="1"/>
</dbReference>
<dbReference type="EMBL" id="RDQH01000332">
    <property type="protein sequence ID" value="RXH97100.1"/>
    <property type="molecule type" value="Genomic_DNA"/>
</dbReference>
<gene>
    <name evidence="5" type="ORF">DVH24_035768</name>
</gene>
<evidence type="ECO:0000313" key="6">
    <source>
        <dbReference type="Proteomes" id="UP000290289"/>
    </source>
</evidence>
<dbReference type="InterPro" id="IPR044861">
    <property type="entry name" value="IPNS-like_FE2OG_OXY"/>
</dbReference>
<dbReference type="Gene3D" id="2.60.120.330">
    <property type="entry name" value="B-lactam Antibiotic, Isopenicillin N Synthase, Chain"/>
    <property type="match status" value="1"/>
</dbReference>
<dbReference type="GO" id="GO:0046872">
    <property type="term" value="F:metal ion binding"/>
    <property type="evidence" value="ECO:0007669"/>
    <property type="project" value="UniProtKB-KW"/>
</dbReference>
<dbReference type="Pfam" id="PF14226">
    <property type="entry name" value="DIOX_N"/>
    <property type="match status" value="1"/>
</dbReference>
<dbReference type="GO" id="GO:0016491">
    <property type="term" value="F:oxidoreductase activity"/>
    <property type="evidence" value="ECO:0007669"/>
    <property type="project" value="UniProtKB-KW"/>
</dbReference>
<comment type="similarity">
    <text evidence="3">Belongs to the iron/ascorbate-dependent oxidoreductase family.</text>
</comment>
<sequence length="309" mass="35380">MAKLAIVDFSNEDCFKPGTSSWLSIREDICHALDELGCFVAILPDKISLELRSTFFDTLAELFDFPTEKKVKSFYEKPYPTGYIKVGNAAYESLGIAGATDPEQTQIFEHHFWPNGHNVFRETADLYTKVMEELHHAVTRMVFENYGVEEYLDDHLESTTHMCRFNKYSEPEKTGTNLGLPGHTDSNFSTILYQNHVKGLEIYSKNDEWICIDPLPSSFIFLAGDGFQVWSNDKIRACKHRVILSANVVRHSIGLFSFRVGETHTPKEFIDEDHPLQYKPLNNWEYTQYVKKNASSLGPDYTVKAYCGV</sequence>